<reference evidence="2 3" key="1">
    <citation type="submission" date="2019-05" db="EMBL/GenBank/DDBJ databases">
        <title>Another draft genome of Portunus trituberculatus and its Hox gene families provides insights of decapod evolution.</title>
        <authorList>
            <person name="Jeong J.-H."/>
            <person name="Song I."/>
            <person name="Kim S."/>
            <person name="Choi T."/>
            <person name="Kim D."/>
            <person name="Ryu S."/>
            <person name="Kim W."/>
        </authorList>
    </citation>
    <scope>NUCLEOTIDE SEQUENCE [LARGE SCALE GENOMIC DNA]</scope>
    <source>
        <tissue evidence="2">Muscle</tissue>
    </source>
</reference>
<comment type="caution">
    <text evidence="2">The sequence shown here is derived from an EMBL/GenBank/DDBJ whole genome shotgun (WGS) entry which is preliminary data.</text>
</comment>
<proteinExistence type="predicted"/>
<feature type="compositionally biased region" description="Basic and acidic residues" evidence="1">
    <location>
        <begin position="12"/>
        <end position="28"/>
    </location>
</feature>
<evidence type="ECO:0000313" key="3">
    <source>
        <dbReference type="Proteomes" id="UP000324222"/>
    </source>
</evidence>
<dbReference type="AlphaFoldDB" id="A0A5B7GRN2"/>
<sequence>MHDTDLPSSRRVMQEGRERHQIQPDGTRRSGLWAAASSLGEEQHIRRERGECNQRVEDMAGGKMLLDTAHDETKAEGEAGGWDKT</sequence>
<feature type="region of interest" description="Disordered" evidence="1">
    <location>
        <begin position="1"/>
        <end position="30"/>
    </location>
</feature>
<accession>A0A5B7GRN2</accession>
<feature type="region of interest" description="Disordered" evidence="1">
    <location>
        <begin position="65"/>
        <end position="85"/>
    </location>
</feature>
<keyword evidence="3" id="KW-1185">Reference proteome</keyword>
<evidence type="ECO:0000313" key="2">
    <source>
        <dbReference type="EMBL" id="MPC60269.1"/>
    </source>
</evidence>
<organism evidence="2 3">
    <name type="scientific">Portunus trituberculatus</name>
    <name type="common">Swimming crab</name>
    <name type="synonym">Neptunus trituberculatus</name>
    <dbReference type="NCBI Taxonomy" id="210409"/>
    <lineage>
        <taxon>Eukaryota</taxon>
        <taxon>Metazoa</taxon>
        <taxon>Ecdysozoa</taxon>
        <taxon>Arthropoda</taxon>
        <taxon>Crustacea</taxon>
        <taxon>Multicrustacea</taxon>
        <taxon>Malacostraca</taxon>
        <taxon>Eumalacostraca</taxon>
        <taxon>Eucarida</taxon>
        <taxon>Decapoda</taxon>
        <taxon>Pleocyemata</taxon>
        <taxon>Brachyura</taxon>
        <taxon>Eubrachyura</taxon>
        <taxon>Portunoidea</taxon>
        <taxon>Portunidae</taxon>
        <taxon>Portuninae</taxon>
        <taxon>Portunus</taxon>
    </lineage>
</organism>
<dbReference type="EMBL" id="VSRR010017343">
    <property type="protein sequence ID" value="MPC60269.1"/>
    <property type="molecule type" value="Genomic_DNA"/>
</dbReference>
<dbReference type="Proteomes" id="UP000324222">
    <property type="component" value="Unassembled WGS sequence"/>
</dbReference>
<name>A0A5B7GRN2_PORTR</name>
<feature type="compositionally biased region" description="Basic and acidic residues" evidence="1">
    <location>
        <begin position="68"/>
        <end position="85"/>
    </location>
</feature>
<evidence type="ECO:0000256" key="1">
    <source>
        <dbReference type="SAM" id="MobiDB-lite"/>
    </source>
</evidence>
<protein>
    <submittedName>
        <fullName evidence="2">Uncharacterized protein</fullName>
    </submittedName>
</protein>
<gene>
    <name evidence="2" type="ORF">E2C01_054308</name>
</gene>